<dbReference type="Proteomes" id="UP000028924">
    <property type="component" value="Unassembled WGS sequence"/>
</dbReference>
<gene>
    <name evidence="1" type="ORF">F751_1465</name>
</gene>
<organism evidence="1 2">
    <name type="scientific">Auxenochlorella protothecoides</name>
    <name type="common">Green microalga</name>
    <name type="synonym">Chlorella protothecoides</name>
    <dbReference type="NCBI Taxonomy" id="3075"/>
    <lineage>
        <taxon>Eukaryota</taxon>
        <taxon>Viridiplantae</taxon>
        <taxon>Chlorophyta</taxon>
        <taxon>core chlorophytes</taxon>
        <taxon>Trebouxiophyceae</taxon>
        <taxon>Chlorellales</taxon>
        <taxon>Chlorellaceae</taxon>
        <taxon>Auxenochlorella</taxon>
    </lineage>
</organism>
<evidence type="ECO:0000313" key="2">
    <source>
        <dbReference type="Proteomes" id="UP000028924"/>
    </source>
</evidence>
<name>A0A087SJE7_AUXPR</name>
<dbReference type="EMBL" id="KL662123">
    <property type="protein sequence ID" value="KFM25851.1"/>
    <property type="molecule type" value="Genomic_DNA"/>
</dbReference>
<dbReference type="GeneID" id="23612856"/>
<dbReference type="AlphaFoldDB" id="A0A087SJE7"/>
<sequence length="65" mass="6627">MRGFSSTLDAPSMLGRHPASSLLAASTEIREWGGDAASTRDLLINAGPGTPTSCVLVLLVSSVIA</sequence>
<accession>A0A087SJE7</accession>
<dbReference type="RefSeq" id="XP_011398747.1">
    <property type="nucleotide sequence ID" value="XM_011400445.1"/>
</dbReference>
<proteinExistence type="predicted"/>
<protein>
    <submittedName>
        <fullName evidence="1">Uncharacterized protein</fullName>
    </submittedName>
</protein>
<dbReference type="KEGG" id="apro:F751_1465"/>
<keyword evidence="2" id="KW-1185">Reference proteome</keyword>
<evidence type="ECO:0000313" key="1">
    <source>
        <dbReference type="EMBL" id="KFM25851.1"/>
    </source>
</evidence>
<reference evidence="1 2" key="1">
    <citation type="journal article" date="2014" name="BMC Genomics">
        <title>Oil accumulation mechanisms of the oleaginous microalga Chlorella protothecoides revealed through its genome, transcriptomes, and proteomes.</title>
        <authorList>
            <person name="Gao C."/>
            <person name="Wang Y."/>
            <person name="Shen Y."/>
            <person name="Yan D."/>
            <person name="He X."/>
            <person name="Dai J."/>
            <person name="Wu Q."/>
        </authorList>
    </citation>
    <scope>NUCLEOTIDE SEQUENCE [LARGE SCALE GENOMIC DNA]</scope>
    <source>
        <strain evidence="1 2">0710</strain>
    </source>
</reference>